<evidence type="ECO:0000313" key="3">
    <source>
        <dbReference type="EMBL" id="CAH9077974.1"/>
    </source>
</evidence>
<gene>
    <name evidence="3" type="ORF">CEPIT_LOCUS6382</name>
</gene>
<feature type="domain" description="RNase H type-1" evidence="2">
    <location>
        <begin position="66"/>
        <end position="196"/>
    </location>
</feature>
<dbReference type="PANTHER" id="PTHR47723">
    <property type="entry name" value="OS05G0353850 PROTEIN"/>
    <property type="match status" value="1"/>
</dbReference>
<name>A0AAV0CI65_9ASTE</name>
<dbReference type="Gene3D" id="3.30.420.10">
    <property type="entry name" value="Ribonuclease H-like superfamily/Ribonuclease H"/>
    <property type="match status" value="1"/>
</dbReference>
<reference evidence="3" key="1">
    <citation type="submission" date="2022-07" db="EMBL/GenBank/DDBJ databases">
        <authorList>
            <person name="Macas J."/>
            <person name="Novak P."/>
            <person name="Neumann P."/>
        </authorList>
    </citation>
    <scope>NUCLEOTIDE SEQUENCE</scope>
</reference>
<evidence type="ECO:0000259" key="2">
    <source>
        <dbReference type="PROSITE" id="PS50879"/>
    </source>
</evidence>
<dbReference type="InterPro" id="IPR036397">
    <property type="entry name" value="RNaseH_sf"/>
</dbReference>
<dbReference type="GO" id="GO:0004523">
    <property type="term" value="F:RNA-DNA hybrid ribonuclease activity"/>
    <property type="evidence" value="ECO:0007669"/>
    <property type="project" value="InterPro"/>
</dbReference>
<dbReference type="PROSITE" id="PS50879">
    <property type="entry name" value="RNASE_H_1"/>
    <property type="match status" value="1"/>
</dbReference>
<feature type="region of interest" description="Disordered" evidence="1">
    <location>
        <begin position="33"/>
        <end position="63"/>
    </location>
</feature>
<evidence type="ECO:0000256" key="1">
    <source>
        <dbReference type="SAM" id="MobiDB-lite"/>
    </source>
</evidence>
<dbReference type="GO" id="GO:0003676">
    <property type="term" value="F:nucleic acid binding"/>
    <property type="evidence" value="ECO:0007669"/>
    <property type="project" value="InterPro"/>
</dbReference>
<dbReference type="CDD" id="cd09279">
    <property type="entry name" value="RNase_HI_like"/>
    <property type="match status" value="1"/>
</dbReference>
<dbReference type="EMBL" id="CAMAPF010000031">
    <property type="protein sequence ID" value="CAH9077974.1"/>
    <property type="molecule type" value="Genomic_DNA"/>
</dbReference>
<organism evidence="3 4">
    <name type="scientific">Cuscuta epithymum</name>
    <dbReference type="NCBI Taxonomy" id="186058"/>
    <lineage>
        <taxon>Eukaryota</taxon>
        <taxon>Viridiplantae</taxon>
        <taxon>Streptophyta</taxon>
        <taxon>Embryophyta</taxon>
        <taxon>Tracheophyta</taxon>
        <taxon>Spermatophyta</taxon>
        <taxon>Magnoliopsida</taxon>
        <taxon>eudicotyledons</taxon>
        <taxon>Gunneridae</taxon>
        <taxon>Pentapetalae</taxon>
        <taxon>asterids</taxon>
        <taxon>lamiids</taxon>
        <taxon>Solanales</taxon>
        <taxon>Convolvulaceae</taxon>
        <taxon>Cuscuteae</taxon>
        <taxon>Cuscuta</taxon>
        <taxon>Cuscuta subgen. Cuscuta</taxon>
    </lineage>
</organism>
<dbReference type="AlphaFoldDB" id="A0AAV0CI65"/>
<protein>
    <recommendedName>
        <fullName evidence="2">RNase H type-1 domain-containing protein</fullName>
    </recommendedName>
</protein>
<dbReference type="Proteomes" id="UP001152523">
    <property type="component" value="Unassembled WGS sequence"/>
</dbReference>
<dbReference type="SUPFAM" id="SSF53098">
    <property type="entry name" value="Ribonuclease H-like"/>
    <property type="match status" value="1"/>
</dbReference>
<dbReference type="InterPro" id="IPR053151">
    <property type="entry name" value="RNase_H-like"/>
</dbReference>
<dbReference type="PANTHER" id="PTHR47723:SF19">
    <property type="entry name" value="POLYNUCLEOTIDYL TRANSFERASE, RIBONUCLEASE H-LIKE SUPERFAMILY PROTEIN"/>
    <property type="match status" value="1"/>
</dbReference>
<dbReference type="Pfam" id="PF13456">
    <property type="entry name" value="RVT_3"/>
    <property type="match status" value="1"/>
</dbReference>
<dbReference type="InterPro" id="IPR002156">
    <property type="entry name" value="RNaseH_domain"/>
</dbReference>
<dbReference type="FunFam" id="3.30.420.10:FF:000076">
    <property type="entry name" value="RBR-type E3 ubiquitin transferase"/>
    <property type="match status" value="1"/>
</dbReference>
<evidence type="ECO:0000313" key="4">
    <source>
        <dbReference type="Proteomes" id="UP001152523"/>
    </source>
</evidence>
<dbReference type="InterPro" id="IPR012337">
    <property type="entry name" value="RNaseH-like_sf"/>
</dbReference>
<comment type="caution">
    <text evidence="3">The sequence shown here is derived from an EMBL/GenBank/DDBJ whole genome shotgun (WGS) entry which is preliminary data.</text>
</comment>
<accession>A0AAV0CI65</accession>
<keyword evidence="4" id="KW-1185">Reference proteome</keyword>
<sequence>MHFLRSATTSKSRSLVGYHSAIESLLVRSYSSTMTKKNGSKGENKNGSQGKKPDHTHAPTINKPKYQPSCMLEFDGSSKANGQAGAGAVLRADNGSMTCHLREGLGTADSSTAEYRAIILGLKYALQKGFTHIRVRGDSKTVCMQIQEQVKVKSRRISTLCEQAKQLKARFLSFKIEHVSRKLNTEADKQASLAVTLTDGHIEEEIEK</sequence>
<proteinExistence type="predicted"/>